<comment type="caution">
    <text evidence="2">The sequence shown here is derived from an EMBL/GenBank/DDBJ whole genome shotgun (WGS) entry which is preliminary data.</text>
</comment>
<dbReference type="Pfam" id="PF13579">
    <property type="entry name" value="Glyco_trans_4_4"/>
    <property type="match status" value="1"/>
</dbReference>
<accession>A0A1L9BBD2</accession>
<keyword evidence="3" id="KW-1185">Reference proteome</keyword>
<protein>
    <submittedName>
        <fullName evidence="2">Group 1 glycosyl transferase</fullName>
    </submittedName>
</protein>
<dbReference type="AlphaFoldDB" id="A0A1L9BBD2"/>
<dbReference type="InterPro" id="IPR028098">
    <property type="entry name" value="Glyco_trans_4-like_N"/>
</dbReference>
<dbReference type="OrthoDB" id="7366221at2"/>
<gene>
    <name evidence="2" type="ORF">BON30_18800</name>
</gene>
<dbReference type="Proteomes" id="UP000182229">
    <property type="component" value="Unassembled WGS sequence"/>
</dbReference>
<feature type="domain" description="Glycosyltransferase subfamily 4-like N-terminal" evidence="1">
    <location>
        <begin position="20"/>
        <end position="238"/>
    </location>
</feature>
<dbReference type="GO" id="GO:0016757">
    <property type="term" value="F:glycosyltransferase activity"/>
    <property type="evidence" value="ECO:0007669"/>
    <property type="project" value="TreeGrafter"/>
</dbReference>
<reference evidence="3" key="1">
    <citation type="submission" date="2016-11" db="EMBL/GenBank/DDBJ databases">
        <authorList>
            <person name="Shukria A."/>
            <person name="Stevens D.C."/>
        </authorList>
    </citation>
    <scope>NUCLEOTIDE SEQUENCE [LARGE SCALE GENOMIC DNA]</scope>
    <source>
        <strain evidence="3">Cbfe23</strain>
    </source>
</reference>
<proteinExistence type="predicted"/>
<evidence type="ECO:0000259" key="1">
    <source>
        <dbReference type="Pfam" id="PF13579"/>
    </source>
</evidence>
<evidence type="ECO:0000313" key="2">
    <source>
        <dbReference type="EMBL" id="OJH39545.1"/>
    </source>
</evidence>
<sequence length="439" mass="48299">MNVLLITFSFPPVGGVGVLRALSLAKYLPAEGIRVDVLTARNAPAVGRDQALLRQVPADVTVHRTWTLDLPFALRKGIKKLLTRGKAPRSPSAPPPAGRPGLLKRLEGFVANLLLPDPQIGWLPFAYPAARRIIRSRKIDAVIITVPPFSSVKLAARLRKAFPALPIILDFRDEWLTTTLELVSFNNNERARQIARRTESEAVNAATAVVAVTRNAADELRKRYPHQPAAKFLTVPNGYDDTPSPRLPAGPQRVDKVILTYMGSVYGTTDPRTLLAAVAELPADVRDRLRIRFIGHVETPAYRQALAALAPTVELVGFLPMSEAHRQLAASHYALLITQDPINVSAKFYDYLGAGKPIIAAVHPEGEVRRLLDETGAGEWASVNDPAALRQLLIKAVNRVTSEGIVPYRPRPEAVASYHRKPLTRRYATLLQSFSQERV</sequence>
<name>A0A1L9BBD2_9BACT</name>
<evidence type="ECO:0000313" key="3">
    <source>
        <dbReference type="Proteomes" id="UP000182229"/>
    </source>
</evidence>
<dbReference type="Gene3D" id="3.40.50.2000">
    <property type="entry name" value="Glycogen Phosphorylase B"/>
    <property type="match status" value="2"/>
</dbReference>
<dbReference type="PANTHER" id="PTHR12526:SF600">
    <property type="entry name" value="GLYCOSYL TRANSFERASE GROUP 1"/>
    <property type="match status" value="1"/>
</dbReference>
<dbReference type="PANTHER" id="PTHR12526">
    <property type="entry name" value="GLYCOSYLTRANSFERASE"/>
    <property type="match status" value="1"/>
</dbReference>
<reference evidence="2 3" key="2">
    <citation type="submission" date="2016-12" db="EMBL/GenBank/DDBJ databases">
        <title>Draft Genome Sequence of Cystobacter ferrugineus Strain Cbfe23.</title>
        <authorList>
            <person name="Akbar S."/>
            <person name="Dowd S.E."/>
            <person name="Stevens D.C."/>
        </authorList>
    </citation>
    <scope>NUCLEOTIDE SEQUENCE [LARGE SCALE GENOMIC DNA]</scope>
    <source>
        <strain evidence="2 3">Cbfe23</strain>
    </source>
</reference>
<dbReference type="EMBL" id="MPIN01000004">
    <property type="protein sequence ID" value="OJH39545.1"/>
    <property type="molecule type" value="Genomic_DNA"/>
</dbReference>
<dbReference type="RefSeq" id="WP_071899714.1">
    <property type="nucleotide sequence ID" value="NZ_MPIN01000004.1"/>
</dbReference>
<organism evidence="2 3">
    <name type="scientific">Cystobacter ferrugineus</name>
    <dbReference type="NCBI Taxonomy" id="83449"/>
    <lineage>
        <taxon>Bacteria</taxon>
        <taxon>Pseudomonadati</taxon>
        <taxon>Myxococcota</taxon>
        <taxon>Myxococcia</taxon>
        <taxon>Myxococcales</taxon>
        <taxon>Cystobacterineae</taxon>
        <taxon>Archangiaceae</taxon>
        <taxon>Cystobacter</taxon>
    </lineage>
</organism>
<keyword evidence="2" id="KW-0808">Transferase</keyword>
<dbReference type="STRING" id="83449.BON30_18800"/>
<dbReference type="SUPFAM" id="SSF53756">
    <property type="entry name" value="UDP-Glycosyltransferase/glycogen phosphorylase"/>
    <property type="match status" value="1"/>
</dbReference>